<dbReference type="Gene3D" id="1.10.10.10">
    <property type="entry name" value="Winged helix-like DNA-binding domain superfamily/Winged helix DNA-binding domain"/>
    <property type="match status" value="1"/>
</dbReference>
<dbReference type="PANTHER" id="PTHR30126">
    <property type="entry name" value="HTH-TYPE TRANSCRIPTIONAL REGULATOR"/>
    <property type="match status" value="1"/>
</dbReference>
<protein>
    <submittedName>
        <fullName evidence="6">LysR family transcriptional regulator</fullName>
    </submittedName>
</protein>
<gene>
    <name evidence="6" type="ORF">RAH46_16100</name>
</gene>
<dbReference type="GeneID" id="32805741"/>
<evidence type="ECO:0000256" key="2">
    <source>
        <dbReference type="ARBA" id="ARBA00023015"/>
    </source>
</evidence>
<dbReference type="RefSeq" id="WP_011533779.1">
    <property type="nucleotide sequence ID" value="NZ_CP132921.1"/>
</dbReference>
<dbReference type="Pfam" id="PF03466">
    <property type="entry name" value="LysR_substrate"/>
    <property type="match status" value="1"/>
</dbReference>
<dbReference type="Proteomes" id="UP001183127">
    <property type="component" value="Chromosome"/>
</dbReference>
<dbReference type="PANTHER" id="PTHR30126:SF39">
    <property type="entry name" value="HTH-TYPE TRANSCRIPTIONAL REGULATOR CYSL"/>
    <property type="match status" value="1"/>
</dbReference>
<proteinExistence type="inferred from homology"/>
<evidence type="ECO:0000256" key="1">
    <source>
        <dbReference type="ARBA" id="ARBA00009437"/>
    </source>
</evidence>
<evidence type="ECO:0000256" key="4">
    <source>
        <dbReference type="ARBA" id="ARBA00023163"/>
    </source>
</evidence>
<dbReference type="InterPro" id="IPR000847">
    <property type="entry name" value="LysR_HTH_N"/>
</dbReference>
<keyword evidence="7" id="KW-1185">Reference proteome</keyword>
<dbReference type="Pfam" id="PF00126">
    <property type="entry name" value="HTH_1"/>
    <property type="match status" value="1"/>
</dbReference>
<sequence length="308" mass="34138">MRGFDSYLTFQKLEVFCTVVELGSVTRAADRLCIAQPVVTAHVRSMEARLGYALVRRSGRNIALTEAGERIYRWAAEVITRTREVERELAGLESGEMGNAVVATSMSVGSYALPPLLLDFHRLHPDGLVTVDISNPQGAVDATRMGACDFAVILLAVGQDLDGLTTLPLWEDDLVLVCSPSSPWANLPLADLDVHQMPFVSTPRNMPRRELEESLLRRQGFEQRRVVIELGHPEAMKHAVRQDVGVSFMFASAVRAEIARGELQVLARPDLSMKVPIYLVHREDKRFSAFQTQLVQFILSRAVPGSTS</sequence>
<evidence type="ECO:0000313" key="7">
    <source>
        <dbReference type="Proteomes" id="UP001183127"/>
    </source>
</evidence>
<dbReference type="SUPFAM" id="SSF53850">
    <property type="entry name" value="Periplasmic binding protein-like II"/>
    <property type="match status" value="1"/>
</dbReference>
<dbReference type="InterPro" id="IPR005119">
    <property type="entry name" value="LysR_subst-bd"/>
</dbReference>
<dbReference type="InterPro" id="IPR036388">
    <property type="entry name" value="WH-like_DNA-bd_sf"/>
</dbReference>
<dbReference type="Gene3D" id="3.40.190.290">
    <property type="match status" value="1"/>
</dbReference>
<organism evidence="6 7">
    <name type="scientific">Pseudomonas entomophila</name>
    <dbReference type="NCBI Taxonomy" id="312306"/>
    <lineage>
        <taxon>Bacteria</taxon>
        <taxon>Pseudomonadati</taxon>
        <taxon>Pseudomonadota</taxon>
        <taxon>Gammaproteobacteria</taxon>
        <taxon>Pseudomonadales</taxon>
        <taxon>Pseudomonadaceae</taxon>
        <taxon>Pseudomonas</taxon>
    </lineage>
</organism>
<name>A0ABY9QL69_9PSED</name>
<accession>A0ABY9QL69</accession>
<comment type="similarity">
    <text evidence="1">Belongs to the LysR transcriptional regulatory family.</text>
</comment>
<keyword evidence="3" id="KW-0238">DNA-binding</keyword>
<evidence type="ECO:0000256" key="3">
    <source>
        <dbReference type="ARBA" id="ARBA00023125"/>
    </source>
</evidence>
<dbReference type="InterPro" id="IPR036390">
    <property type="entry name" value="WH_DNA-bd_sf"/>
</dbReference>
<evidence type="ECO:0000313" key="6">
    <source>
        <dbReference type="EMBL" id="WMW03856.1"/>
    </source>
</evidence>
<reference evidence="6 7" key="1">
    <citation type="submission" date="2023-08" db="EMBL/GenBank/DDBJ databases">
        <title>Complete Genome Sequence of Pseudomonas entomophila TVIN A01.</title>
        <authorList>
            <person name="Shelke T."/>
            <person name="Mahar N.S."/>
            <person name="Gupta I."/>
            <person name="Gupta V."/>
        </authorList>
    </citation>
    <scope>NUCLEOTIDE SEQUENCE [LARGE SCALE GENOMIC DNA]</scope>
    <source>
        <strain evidence="6 7">TVIN-A01</strain>
    </source>
</reference>
<dbReference type="SUPFAM" id="SSF46785">
    <property type="entry name" value="Winged helix' DNA-binding domain"/>
    <property type="match status" value="1"/>
</dbReference>
<feature type="domain" description="HTH lysR-type" evidence="5">
    <location>
        <begin position="8"/>
        <end position="65"/>
    </location>
</feature>
<dbReference type="EMBL" id="CP132921">
    <property type="protein sequence ID" value="WMW03856.1"/>
    <property type="molecule type" value="Genomic_DNA"/>
</dbReference>
<dbReference type="PROSITE" id="PS50931">
    <property type="entry name" value="HTH_LYSR"/>
    <property type="match status" value="1"/>
</dbReference>
<keyword evidence="2" id="KW-0805">Transcription regulation</keyword>
<evidence type="ECO:0000259" key="5">
    <source>
        <dbReference type="PROSITE" id="PS50931"/>
    </source>
</evidence>
<keyword evidence="4" id="KW-0804">Transcription</keyword>